<dbReference type="PANTHER" id="PTHR33361:SF2">
    <property type="entry name" value="DUF885 DOMAIN-CONTAINING PROTEIN"/>
    <property type="match status" value="1"/>
</dbReference>
<dbReference type="PANTHER" id="PTHR33361">
    <property type="entry name" value="GLR0591 PROTEIN"/>
    <property type="match status" value="1"/>
</dbReference>
<reference evidence="1" key="1">
    <citation type="journal article" date="2020" name="mSystems">
        <title>Genome- and Community-Level Interaction Insights into Carbon Utilization and Element Cycling Functions of Hydrothermarchaeota in Hydrothermal Sediment.</title>
        <authorList>
            <person name="Zhou Z."/>
            <person name="Liu Y."/>
            <person name="Xu W."/>
            <person name="Pan J."/>
            <person name="Luo Z.H."/>
            <person name="Li M."/>
        </authorList>
    </citation>
    <scope>NUCLEOTIDE SEQUENCE [LARGE SCALE GENOMIC DNA]</scope>
    <source>
        <strain evidence="1">HyVt-489</strain>
    </source>
</reference>
<organism evidence="1">
    <name type="scientific">Hellea balneolensis</name>
    <dbReference type="NCBI Taxonomy" id="287478"/>
    <lineage>
        <taxon>Bacteria</taxon>
        <taxon>Pseudomonadati</taxon>
        <taxon>Pseudomonadota</taxon>
        <taxon>Alphaproteobacteria</taxon>
        <taxon>Maricaulales</taxon>
        <taxon>Robiginitomaculaceae</taxon>
        <taxon>Hellea</taxon>
    </lineage>
</organism>
<sequence length="453" mass="51569">ARQTRFDTVRDYEAYAARLSELPRYFDQHMNNMKRGIATHYTASQDILPGIISVVKTLSTGDAKNHALYEPFTHIPTNFSQDEQERLQALGLKTLNESVLPAYAKLLAFLENDYSTAARQQPGIGNSEQGRAYYAALVKYYTTLDITPDEVHELGLAEVKRIRTEMQDAIIASGFEGSFKEFLNFLRTDEQFYAKTPDELMKEAAWIAKRIDGKMPEFFGTLPRNSYGVMAVPDDIAPFYTTGRYWGGNLANGQAGNYMVNTYDLSQRPLYNLPALTLHEGVPGHHHQISLAQELTNVPAFRQNLYPGAFGEGWGLYAEKLGVEMGIYRTPYENFGRLSYEMWRACRLVVDTGMHWKGWSRERAEKCFFDNSALAPHNIHTEVERYISWPGQALSYKIGELKILELRHRAEEELGEAFDLRKFHDAVLGNGGLPLNILEEQIDIWIAQSKLPE</sequence>
<feature type="non-terminal residue" evidence="1">
    <location>
        <position position="1"/>
    </location>
</feature>
<comment type="caution">
    <text evidence="1">The sequence shown here is derived from an EMBL/GenBank/DDBJ whole genome shotgun (WGS) entry which is preliminary data.</text>
</comment>
<gene>
    <name evidence="1" type="ORF">ENJ46_02575</name>
</gene>
<dbReference type="Proteomes" id="UP000886042">
    <property type="component" value="Unassembled WGS sequence"/>
</dbReference>
<dbReference type="Pfam" id="PF05960">
    <property type="entry name" value="DUF885"/>
    <property type="match status" value="1"/>
</dbReference>
<evidence type="ECO:0000313" key="1">
    <source>
        <dbReference type="EMBL" id="HFB54783.1"/>
    </source>
</evidence>
<accession>A0A7C3C4Y1</accession>
<name>A0A7C3C4Y1_9PROT</name>
<dbReference type="InterPro" id="IPR010281">
    <property type="entry name" value="DUF885"/>
</dbReference>
<dbReference type="AlphaFoldDB" id="A0A7C3C4Y1"/>
<proteinExistence type="predicted"/>
<dbReference type="EMBL" id="DRMN01000170">
    <property type="protein sequence ID" value="HFB54783.1"/>
    <property type="molecule type" value="Genomic_DNA"/>
</dbReference>
<protein>
    <submittedName>
        <fullName evidence="1">DUF885 family protein</fullName>
    </submittedName>
</protein>